<evidence type="ECO:0000259" key="14">
    <source>
        <dbReference type="Pfam" id="PF24061"/>
    </source>
</evidence>
<dbReference type="InterPro" id="IPR052192">
    <property type="entry name" value="Insect_Ionotropic_Sensory_Rcpt"/>
</dbReference>
<keyword evidence="9" id="KW-0325">Glycoprotein</keyword>
<keyword evidence="16" id="KW-1185">Reference proteome</keyword>
<evidence type="ECO:0000259" key="13">
    <source>
        <dbReference type="Pfam" id="PF10613"/>
    </source>
</evidence>
<keyword evidence="2" id="KW-0813">Transport</keyword>
<dbReference type="Pfam" id="PF24061">
    <property type="entry name" value="LBD_receptor"/>
    <property type="match status" value="1"/>
</dbReference>
<evidence type="ECO:0000313" key="15">
    <source>
        <dbReference type="EMBL" id="KDR23912.1"/>
    </source>
</evidence>
<feature type="transmembrane region" description="Helical" evidence="12">
    <location>
        <begin position="377"/>
        <end position="394"/>
    </location>
</feature>
<dbReference type="InParanoid" id="A0A067RJB6"/>
<evidence type="ECO:0000313" key="16">
    <source>
        <dbReference type="Proteomes" id="UP000027135"/>
    </source>
</evidence>
<keyword evidence="8" id="KW-0675">Receptor</keyword>
<evidence type="ECO:0000256" key="2">
    <source>
        <dbReference type="ARBA" id="ARBA00022448"/>
    </source>
</evidence>
<evidence type="ECO:0000256" key="7">
    <source>
        <dbReference type="ARBA" id="ARBA00023136"/>
    </source>
</evidence>
<dbReference type="GO" id="GO:0005886">
    <property type="term" value="C:plasma membrane"/>
    <property type="evidence" value="ECO:0007669"/>
    <property type="project" value="UniProtKB-SubCell"/>
</dbReference>
<evidence type="ECO:0000256" key="10">
    <source>
        <dbReference type="ARBA" id="ARBA00023286"/>
    </source>
</evidence>
<proteinExistence type="predicted"/>
<dbReference type="InterPro" id="IPR019594">
    <property type="entry name" value="Glu/Gly-bd"/>
</dbReference>
<dbReference type="FunCoup" id="A0A067RJB6">
    <property type="interactions" value="68"/>
</dbReference>
<protein>
    <recommendedName>
        <fullName evidence="17">Ionotropic glutamate receptor C-terminal domain-containing protein</fullName>
    </recommendedName>
</protein>
<evidence type="ECO:0000256" key="4">
    <source>
        <dbReference type="ARBA" id="ARBA00022692"/>
    </source>
</evidence>
<keyword evidence="6" id="KW-0406">Ion transport</keyword>
<dbReference type="SUPFAM" id="SSF53850">
    <property type="entry name" value="Periplasmic binding protein-like II"/>
    <property type="match status" value="1"/>
</dbReference>
<dbReference type="GO" id="GO:0015276">
    <property type="term" value="F:ligand-gated monoatomic ion channel activity"/>
    <property type="evidence" value="ECO:0007669"/>
    <property type="project" value="InterPro"/>
</dbReference>
<feature type="transmembrane region" description="Helical" evidence="12">
    <location>
        <begin position="406"/>
        <end position="429"/>
    </location>
</feature>
<evidence type="ECO:0000256" key="5">
    <source>
        <dbReference type="ARBA" id="ARBA00022989"/>
    </source>
</evidence>
<accession>A0A067RJB6</accession>
<dbReference type="Gene3D" id="3.40.190.10">
    <property type="entry name" value="Periplasmic binding protein-like II"/>
    <property type="match status" value="1"/>
</dbReference>
<feature type="transmembrane region" description="Helical" evidence="12">
    <location>
        <begin position="342"/>
        <end position="365"/>
    </location>
</feature>
<keyword evidence="4 12" id="KW-0812">Transmembrane</keyword>
<dbReference type="Proteomes" id="UP000027135">
    <property type="component" value="Unassembled WGS sequence"/>
</dbReference>
<organism evidence="15 16">
    <name type="scientific">Zootermopsis nevadensis</name>
    <name type="common">Dampwood termite</name>
    <dbReference type="NCBI Taxonomy" id="136037"/>
    <lineage>
        <taxon>Eukaryota</taxon>
        <taxon>Metazoa</taxon>
        <taxon>Ecdysozoa</taxon>
        <taxon>Arthropoda</taxon>
        <taxon>Hexapoda</taxon>
        <taxon>Insecta</taxon>
        <taxon>Pterygota</taxon>
        <taxon>Neoptera</taxon>
        <taxon>Polyneoptera</taxon>
        <taxon>Dictyoptera</taxon>
        <taxon>Blattodea</taxon>
        <taxon>Blattoidea</taxon>
        <taxon>Termitoidae</taxon>
        <taxon>Termopsidae</taxon>
        <taxon>Zootermopsis</taxon>
    </lineage>
</organism>
<feature type="transmembrane region" description="Helical" evidence="12">
    <location>
        <begin position="597"/>
        <end position="621"/>
    </location>
</feature>
<dbReference type="InterPro" id="IPR056198">
    <property type="entry name" value="LBD_receptor"/>
</dbReference>
<keyword evidence="5 12" id="KW-1133">Transmembrane helix</keyword>
<dbReference type="eggNOG" id="KOG1052">
    <property type="taxonomic scope" value="Eukaryota"/>
</dbReference>
<dbReference type="PANTHER" id="PTHR42643:SF30">
    <property type="entry name" value="IONOTROPIC RECEPTOR 40A-RELATED"/>
    <property type="match status" value="1"/>
</dbReference>
<evidence type="ECO:0000256" key="9">
    <source>
        <dbReference type="ARBA" id="ARBA00023180"/>
    </source>
</evidence>
<dbReference type="OMA" id="ANENIDW"/>
<evidence type="ECO:0008006" key="17">
    <source>
        <dbReference type="Google" id="ProtNLM"/>
    </source>
</evidence>
<dbReference type="Pfam" id="PF10613">
    <property type="entry name" value="Lig_chan-Glu_bd"/>
    <property type="match status" value="1"/>
</dbReference>
<keyword evidence="3" id="KW-1003">Cell membrane</keyword>
<sequence length="624" mass="70820">MRAESCYHLPHLIDCIETISNRFFPPRSSVVLSVPSRLPNSELLHKLSSRHTDTTGLLLKRLHHSVQRPIVVFHTGCVKVPCYNHDKHGSYILWTSVGIGTQLRQLKSYGDAWNPNTRFLVVWDDPIVDNRRQMQAIVEEMIRWKILNVIILVPSKDGEEEFDVYTWFPYQPPSGNCGNFVNVILLDKWINKNGGYFSKNASLYQEKIPRDLMGCPITAATIALEPHVISDQHKNGTTYNRGLDVRIFLHITQTMNASAVFTPPTPELWGRKIQNGSWTGIFGEVYNNRADIAFSSTMLVITKFGDLDFTTPYGTANFVWVVPCAKPYPPWSSITRVFSTGMWILVFVVVILAAAVMLCLSVFSANTSHEVELYKNMCGCLTSAWAVLLGTSVVKMPVSIPLRLFFILWVSCSLAVNTVFQTFVTTYLVNPGQQKQIDSVKSLLDSGIYYGFHPDMDAFLMDDTNLILSEILKQREACSNIVSCLQRVAEKCDFATLLSSDSVHYMNTYKFLDRSGKGLLCTIKAPAFTAYKTFYLPKHSKYRKILNRMIAVANEAGLINYWWKEILITSRIKAGSIKRHTLQDDYSVFLLTHLQGAFYLLMLGHFISSSCFVGELIFHWLRSM</sequence>
<evidence type="ECO:0000256" key="8">
    <source>
        <dbReference type="ARBA" id="ARBA00023170"/>
    </source>
</evidence>
<evidence type="ECO:0000256" key="3">
    <source>
        <dbReference type="ARBA" id="ARBA00022475"/>
    </source>
</evidence>
<dbReference type="EMBL" id="KK852437">
    <property type="protein sequence ID" value="KDR23912.1"/>
    <property type="molecule type" value="Genomic_DNA"/>
</dbReference>
<keyword evidence="11" id="KW-0407">Ion channel</keyword>
<gene>
    <name evidence="15" type="ORF">L798_10264</name>
</gene>
<feature type="domain" description="Putative ionotropic receptor ligand binding" evidence="14">
    <location>
        <begin position="119"/>
        <end position="206"/>
    </location>
</feature>
<evidence type="ECO:0000256" key="12">
    <source>
        <dbReference type="SAM" id="Phobius"/>
    </source>
</evidence>
<dbReference type="AlphaFoldDB" id="A0A067RJB6"/>
<evidence type="ECO:0000256" key="11">
    <source>
        <dbReference type="ARBA" id="ARBA00023303"/>
    </source>
</evidence>
<evidence type="ECO:0000256" key="1">
    <source>
        <dbReference type="ARBA" id="ARBA00004651"/>
    </source>
</evidence>
<feature type="domain" description="Ionotropic glutamate receptor L-glutamate and glycine-binding" evidence="13">
    <location>
        <begin position="220"/>
        <end position="316"/>
    </location>
</feature>
<dbReference type="PANTHER" id="PTHR42643">
    <property type="entry name" value="IONOTROPIC RECEPTOR 20A-RELATED"/>
    <property type="match status" value="1"/>
</dbReference>
<name>A0A067RJB6_ZOONE</name>
<keyword evidence="7 12" id="KW-0472">Membrane</keyword>
<dbReference type="Gene3D" id="1.10.287.70">
    <property type="match status" value="1"/>
</dbReference>
<reference evidence="15 16" key="1">
    <citation type="journal article" date="2014" name="Nat. Commun.">
        <title>Molecular traces of alternative social organization in a termite genome.</title>
        <authorList>
            <person name="Terrapon N."/>
            <person name="Li C."/>
            <person name="Robertson H.M."/>
            <person name="Ji L."/>
            <person name="Meng X."/>
            <person name="Booth W."/>
            <person name="Chen Z."/>
            <person name="Childers C.P."/>
            <person name="Glastad K.M."/>
            <person name="Gokhale K."/>
            <person name="Gowin J."/>
            <person name="Gronenberg W."/>
            <person name="Hermansen R.A."/>
            <person name="Hu H."/>
            <person name="Hunt B.G."/>
            <person name="Huylmans A.K."/>
            <person name="Khalil S.M."/>
            <person name="Mitchell R.D."/>
            <person name="Munoz-Torres M.C."/>
            <person name="Mustard J.A."/>
            <person name="Pan H."/>
            <person name="Reese J.T."/>
            <person name="Scharf M.E."/>
            <person name="Sun F."/>
            <person name="Vogel H."/>
            <person name="Xiao J."/>
            <person name="Yang W."/>
            <person name="Yang Z."/>
            <person name="Yang Z."/>
            <person name="Zhou J."/>
            <person name="Zhu J."/>
            <person name="Brent C.S."/>
            <person name="Elsik C.G."/>
            <person name="Goodisman M.A."/>
            <person name="Liberles D.A."/>
            <person name="Roe R.M."/>
            <person name="Vargo E.L."/>
            <person name="Vilcinskas A."/>
            <person name="Wang J."/>
            <person name="Bornberg-Bauer E."/>
            <person name="Korb J."/>
            <person name="Zhang G."/>
            <person name="Liebig J."/>
        </authorList>
    </citation>
    <scope>NUCLEOTIDE SEQUENCE [LARGE SCALE GENOMIC DNA]</scope>
    <source>
        <tissue evidence="15">Whole organism</tissue>
    </source>
</reference>
<evidence type="ECO:0000256" key="6">
    <source>
        <dbReference type="ARBA" id="ARBA00023065"/>
    </source>
</evidence>
<comment type="subcellular location">
    <subcellularLocation>
        <location evidence="1">Cell membrane</location>
        <topology evidence="1">Multi-pass membrane protein</topology>
    </subcellularLocation>
</comment>
<keyword evidence="10" id="KW-1071">Ligand-gated ion channel</keyword>